<dbReference type="PROSITE" id="PS00079">
    <property type="entry name" value="MULTICOPPER_OXIDASE1"/>
    <property type="match status" value="1"/>
</dbReference>
<dbReference type="InterPro" id="IPR045087">
    <property type="entry name" value="Cu-oxidase_fam"/>
</dbReference>
<dbReference type="InterPro" id="IPR023393">
    <property type="entry name" value="START-like_dom_sf"/>
</dbReference>
<dbReference type="SUPFAM" id="SSF55961">
    <property type="entry name" value="Bet v1-like"/>
    <property type="match status" value="1"/>
</dbReference>
<evidence type="ECO:0000313" key="9">
    <source>
        <dbReference type="Proteomes" id="UP000660729"/>
    </source>
</evidence>
<dbReference type="CDD" id="cd13910">
    <property type="entry name" value="CuRO_3_MCO_like_4"/>
    <property type="match status" value="1"/>
</dbReference>
<evidence type="ECO:0000259" key="7">
    <source>
        <dbReference type="Pfam" id="PF07732"/>
    </source>
</evidence>
<dbReference type="PANTHER" id="PTHR11709">
    <property type="entry name" value="MULTI-COPPER OXIDASE"/>
    <property type="match status" value="1"/>
</dbReference>
<reference evidence="8" key="1">
    <citation type="submission" date="2020-04" db="EMBL/GenBank/DDBJ databases">
        <title>Draft genome resource of the tomato pathogen Pseudocercospora fuligena.</title>
        <authorList>
            <person name="Zaccaron A."/>
        </authorList>
    </citation>
    <scope>NUCLEOTIDE SEQUENCE</scope>
    <source>
        <strain evidence="8">PF001</strain>
    </source>
</reference>
<feature type="domain" description="Plastocyanin-like" evidence="6">
    <location>
        <begin position="465"/>
        <end position="596"/>
    </location>
</feature>
<dbReference type="PROSITE" id="PS00080">
    <property type="entry name" value="MULTICOPPER_OXIDASE2"/>
    <property type="match status" value="1"/>
</dbReference>
<evidence type="ECO:0000313" key="8">
    <source>
        <dbReference type="EMBL" id="KAF7197109.1"/>
    </source>
</evidence>
<dbReference type="OrthoDB" id="2121828at2759"/>
<organism evidence="8 9">
    <name type="scientific">Pseudocercospora fuligena</name>
    <dbReference type="NCBI Taxonomy" id="685502"/>
    <lineage>
        <taxon>Eukaryota</taxon>
        <taxon>Fungi</taxon>
        <taxon>Dikarya</taxon>
        <taxon>Ascomycota</taxon>
        <taxon>Pezizomycotina</taxon>
        <taxon>Dothideomycetes</taxon>
        <taxon>Dothideomycetidae</taxon>
        <taxon>Mycosphaerellales</taxon>
        <taxon>Mycosphaerellaceae</taxon>
        <taxon>Pseudocercospora</taxon>
    </lineage>
</organism>
<comment type="caution">
    <text evidence="8">The sequence shown here is derived from an EMBL/GenBank/DDBJ whole genome shotgun (WGS) entry which is preliminary data.</text>
</comment>
<dbReference type="InterPro" id="IPR011707">
    <property type="entry name" value="Cu-oxidase-like_N"/>
</dbReference>
<name>A0A8H6RTB3_9PEZI</name>
<dbReference type="InterPro" id="IPR002355">
    <property type="entry name" value="Cu_oxidase_Cu_BS"/>
</dbReference>
<dbReference type="SUPFAM" id="SSF49503">
    <property type="entry name" value="Cupredoxins"/>
    <property type="match status" value="3"/>
</dbReference>
<dbReference type="Pfam" id="PF08982">
    <property type="entry name" value="AtaL"/>
    <property type="match status" value="1"/>
</dbReference>
<evidence type="ECO:0000256" key="2">
    <source>
        <dbReference type="ARBA" id="ARBA00022723"/>
    </source>
</evidence>
<dbReference type="CDD" id="cd13857">
    <property type="entry name" value="CuRO_1_Diphenol_Ox"/>
    <property type="match status" value="1"/>
</dbReference>
<dbReference type="PANTHER" id="PTHR11709:SF414">
    <property type="entry name" value="ADR239WP"/>
    <property type="match status" value="1"/>
</dbReference>
<gene>
    <name evidence="8" type="ORF">HII31_01534</name>
</gene>
<keyword evidence="9" id="KW-1185">Reference proteome</keyword>
<dbReference type="InterPro" id="IPR008972">
    <property type="entry name" value="Cupredoxin"/>
</dbReference>
<dbReference type="Pfam" id="PF00394">
    <property type="entry name" value="Cu-oxidase"/>
    <property type="match status" value="1"/>
</dbReference>
<sequence>MSLLLWVTRNDYILDPAWDIHEAPRVRSYHFEIRDTIYHPDGIYRPMLLVNQQFPGPLIEANEGDVIEVKVDNHATNATSIHWHGIYQRGSPFMDGTVGITQCPIAPNLSQTYRFNVTGQSGSYWWHAHQGIQSSDGVHGPLIIHSRNESLQQIKYQTDRVLLLSDHYWNSSSELLWDYLSPDKENDEPIPVGALINGRSRYRDCEEISKRHPGRKCWTPERGIYKASNALALWLAKFHPRYAYELAAMPDYPGIDLEPEKSHRLRLINVGAFADFQFQIDEHDLAIAEVDGTGVQPYTTQRVSINPAQRYSVIVNANSTSSNLFWLRARMDTHCFVSSKGVQTDALAVVRYRSAVDRSSTKNEWQTYSDMARDISSADWDSPLPNDCRDMNTTHMSPIVIDPPPEHEDSFFYVHSSIKIGDWQLARAMFNESSFRPDFTSPTLDRAWAGLRSGNHSWTRPDQGSQSGFINDEAFDASRELVIQTRQSATVDILISNFDDGTHPLHLHGYKFWILAQGHGYPPRKDELSGISRENVQPLYDQLDLRNPLRRDTASVEGYGWILIRVKADNPGAWALHCHVSWHAEAGLVMQLLSNTEELKDFDPWWKVSRLCAAKGIEKGVGPPDDYFSLHIIVMTNIHCAYTEPINPPGATPVLTRDQIWKGLQRKIRKAQDFVPIIVGTDVLEEKDNEVVRVAHFKERDGIPAGDVKEVCKSYYPTKVDFWQPSGALITNTVSDGASLTESDLNMTYTFEWRHADVTEGSAEHKKLEKMHREGAKTAVHSSIEALRRMAAAGELD</sequence>
<dbReference type="InterPro" id="IPR001117">
    <property type="entry name" value="Cu-oxidase_2nd"/>
</dbReference>
<dbReference type="InterPro" id="IPR015075">
    <property type="entry name" value="AtaL"/>
</dbReference>
<dbReference type="Gene3D" id="2.60.40.420">
    <property type="entry name" value="Cupredoxins - blue copper proteins"/>
    <property type="match status" value="3"/>
</dbReference>
<keyword evidence="3" id="KW-0560">Oxidoreductase</keyword>
<evidence type="ECO:0000256" key="3">
    <source>
        <dbReference type="ARBA" id="ARBA00023002"/>
    </source>
</evidence>
<dbReference type="Pfam" id="PF07731">
    <property type="entry name" value="Cu-oxidase_2"/>
    <property type="match status" value="1"/>
</dbReference>
<dbReference type="CDD" id="cd08863">
    <property type="entry name" value="SRPBCC_DUF1857"/>
    <property type="match status" value="1"/>
</dbReference>
<dbReference type="GO" id="GO:0016491">
    <property type="term" value="F:oxidoreductase activity"/>
    <property type="evidence" value="ECO:0007669"/>
    <property type="project" value="UniProtKB-KW"/>
</dbReference>
<evidence type="ECO:0000256" key="1">
    <source>
        <dbReference type="ARBA" id="ARBA00010609"/>
    </source>
</evidence>
<proteinExistence type="inferred from homology"/>
<accession>A0A8H6RTB3</accession>
<feature type="domain" description="Plastocyanin-like" evidence="7">
    <location>
        <begin position="36"/>
        <end position="148"/>
    </location>
</feature>
<dbReference type="Proteomes" id="UP000660729">
    <property type="component" value="Unassembled WGS sequence"/>
</dbReference>
<keyword evidence="4" id="KW-0186">Copper</keyword>
<dbReference type="EMBL" id="JABCIY010000019">
    <property type="protein sequence ID" value="KAF7197109.1"/>
    <property type="molecule type" value="Genomic_DNA"/>
</dbReference>
<comment type="similarity">
    <text evidence="1">Belongs to the multicopper oxidase family.</text>
</comment>
<evidence type="ECO:0000259" key="5">
    <source>
        <dbReference type="Pfam" id="PF00394"/>
    </source>
</evidence>
<feature type="domain" description="Plastocyanin-like" evidence="5">
    <location>
        <begin position="159"/>
        <end position="353"/>
    </location>
</feature>
<dbReference type="Gene3D" id="3.30.530.20">
    <property type="match status" value="1"/>
</dbReference>
<dbReference type="InterPro" id="IPR033138">
    <property type="entry name" value="Cu_oxidase_CS"/>
</dbReference>
<keyword evidence="2" id="KW-0479">Metal-binding</keyword>
<evidence type="ECO:0000256" key="4">
    <source>
        <dbReference type="ARBA" id="ARBA00023008"/>
    </source>
</evidence>
<dbReference type="AlphaFoldDB" id="A0A8H6RTB3"/>
<protein>
    <submittedName>
        <fullName evidence="8">Laccase-1</fullName>
    </submittedName>
</protein>
<dbReference type="InterPro" id="IPR011706">
    <property type="entry name" value="Cu-oxidase_C"/>
</dbReference>
<dbReference type="GO" id="GO:0005507">
    <property type="term" value="F:copper ion binding"/>
    <property type="evidence" value="ECO:0007669"/>
    <property type="project" value="InterPro"/>
</dbReference>
<evidence type="ECO:0000259" key="6">
    <source>
        <dbReference type="Pfam" id="PF07731"/>
    </source>
</evidence>
<dbReference type="Pfam" id="PF07732">
    <property type="entry name" value="Cu-oxidase_3"/>
    <property type="match status" value="1"/>
</dbReference>